<evidence type="ECO:0000256" key="2">
    <source>
        <dbReference type="SAM" id="Phobius"/>
    </source>
</evidence>
<sequence length="209" mass="21458">MTAPLPPHDQHPPQPHTGAPPSRGADLRDGLVAALVVAVSGVLLGLLWFWLAPRVPLISDGSVVYLKDPEGEQSVAADGWFTLMALGFGALSAVAVYFWRRGGGVALAVALAVGGLLAALVAWRIGVWLGPTHDVAGHAKAVGAGKVFSGPLQLRATGSLLAWPVAAMAVYLLLTSLLTPRPAEPAPRWDGWSAPGETPPGQGTPPAAS</sequence>
<dbReference type="OrthoDB" id="4350296at2"/>
<feature type="compositionally biased region" description="Pro residues" evidence="1">
    <location>
        <begin position="1"/>
        <end position="15"/>
    </location>
</feature>
<feature type="transmembrane region" description="Helical" evidence="2">
    <location>
        <begin position="105"/>
        <end position="125"/>
    </location>
</feature>
<dbReference type="EMBL" id="CP003219">
    <property type="protein sequence ID" value="AEW93548.1"/>
    <property type="molecule type" value="Genomic_DNA"/>
</dbReference>
<keyword evidence="2" id="KW-1133">Transmembrane helix</keyword>
<evidence type="ECO:0000313" key="4">
    <source>
        <dbReference type="Proteomes" id="UP000007842"/>
    </source>
</evidence>
<dbReference type="eggNOG" id="ENOG5033AGQ">
    <property type="taxonomic scope" value="Bacteria"/>
</dbReference>
<protein>
    <submittedName>
        <fullName evidence="3">Putative ABC transporter integral membrane subunit</fullName>
    </submittedName>
</protein>
<dbReference type="KEGG" id="sct:SCAT_1178"/>
<feature type="compositionally biased region" description="Low complexity" evidence="1">
    <location>
        <begin position="194"/>
        <end position="209"/>
    </location>
</feature>
<dbReference type="PATRIC" id="fig|1003195.11.peg.2764"/>
<feature type="transmembrane region" description="Helical" evidence="2">
    <location>
        <begin position="31"/>
        <end position="51"/>
    </location>
</feature>
<keyword evidence="2" id="KW-0812">Transmembrane</keyword>
<accession>G8WRH1</accession>
<feature type="region of interest" description="Disordered" evidence="1">
    <location>
        <begin position="184"/>
        <end position="209"/>
    </location>
</feature>
<evidence type="ECO:0000256" key="1">
    <source>
        <dbReference type="SAM" id="MobiDB-lite"/>
    </source>
</evidence>
<dbReference type="AlphaFoldDB" id="F8JZW3"/>
<feature type="region of interest" description="Disordered" evidence="1">
    <location>
        <begin position="1"/>
        <end position="23"/>
    </location>
</feature>
<dbReference type="HOGENOM" id="CLU_092375_1_1_11"/>
<dbReference type="STRING" id="1003195.SCATT_11770"/>
<dbReference type="RefSeq" id="WP_014141936.1">
    <property type="nucleotide sequence ID" value="NC_016111.1"/>
</dbReference>
<keyword evidence="4" id="KW-1185">Reference proteome</keyword>
<proteinExistence type="predicted"/>
<reference evidence="4" key="1">
    <citation type="submission" date="2011-12" db="EMBL/GenBank/DDBJ databases">
        <title>Complete genome sequence of Streptomyces cattleya strain DSM 46488.</title>
        <authorList>
            <person name="Ou H.-Y."/>
            <person name="Li P."/>
            <person name="Zhao C."/>
            <person name="O'Hagan D."/>
            <person name="Deng Z."/>
        </authorList>
    </citation>
    <scope>NUCLEOTIDE SEQUENCE [LARGE SCALE GENOMIC DNA]</scope>
    <source>
        <strain evidence="4">ATCC 35852 / DSM 46488 / JCM 4925 / NBRC 14057 / NRRL 8057</strain>
    </source>
</reference>
<dbReference type="KEGG" id="scy:SCATT_11770"/>
<dbReference type="Proteomes" id="UP000007842">
    <property type="component" value="Chromosome"/>
</dbReference>
<name>F8JZW3_STREN</name>
<keyword evidence="2" id="KW-0472">Membrane</keyword>
<gene>
    <name evidence="3" type="ordered locus">SCATT_11770</name>
</gene>
<accession>F8JZW3</accession>
<feature type="transmembrane region" description="Helical" evidence="2">
    <location>
        <begin position="160"/>
        <end position="179"/>
    </location>
</feature>
<feature type="transmembrane region" description="Helical" evidence="2">
    <location>
        <begin position="79"/>
        <end position="98"/>
    </location>
</feature>
<organism evidence="3 4">
    <name type="scientific">Streptantibioticus cattleyicolor (strain ATCC 35852 / DSM 46488 / JCM 4925 / NBRC 14057 / NRRL 8057)</name>
    <name type="common">Streptomyces cattleya</name>
    <dbReference type="NCBI Taxonomy" id="1003195"/>
    <lineage>
        <taxon>Bacteria</taxon>
        <taxon>Bacillati</taxon>
        <taxon>Actinomycetota</taxon>
        <taxon>Actinomycetes</taxon>
        <taxon>Kitasatosporales</taxon>
        <taxon>Streptomycetaceae</taxon>
        <taxon>Streptantibioticus</taxon>
    </lineage>
</organism>
<evidence type="ECO:0000313" key="3">
    <source>
        <dbReference type="EMBL" id="AEW93548.1"/>
    </source>
</evidence>